<dbReference type="Proteomes" id="UP001595855">
    <property type="component" value="Unassembled WGS sequence"/>
</dbReference>
<keyword evidence="5" id="KW-1185">Reference proteome</keyword>
<dbReference type="EMBL" id="JBHSJO010000001">
    <property type="protein sequence ID" value="MFC5016025.1"/>
    <property type="molecule type" value="Genomic_DNA"/>
</dbReference>
<evidence type="ECO:0000259" key="3">
    <source>
        <dbReference type="Pfam" id="PF01757"/>
    </source>
</evidence>
<feature type="domain" description="Acyltransferase 3" evidence="3">
    <location>
        <begin position="48"/>
        <end position="370"/>
    </location>
</feature>
<gene>
    <name evidence="4" type="ORF">ACFPRC_14155</name>
</gene>
<dbReference type="InterPro" id="IPR002656">
    <property type="entry name" value="Acyl_transf_3_dom"/>
</dbReference>
<comment type="caution">
    <text evidence="4">The sequence shown here is derived from an EMBL/GenBank/DDBJ whole genome shotgun (WGS) entry which is preliminary data.</text>
</comment>
<dbReference type="PANTHER" id="PTHR23028">
    <property type="entry name" value="ACETYLTRANSFERASE"/>
    <property type="match status" value="1"/>
</dbReference>
<feature type="transmembrane region" description="Helical" evidence="2">
    <location>
        <begin position="258"/>
        <end position="279"/>
    </location>
</feature>
<protein>
    <submittedName>
        <fullName evidence="4">Acyltransferase family protein</fullName>
        <ecNumber evidence="4">2.3.-.-</ecNumber>
    </submittedName>
</protein>
<feature type="region of interest" description="Disordered" evidence="1">
    <location>
        <begin position="1"/>
        <end position="27"/>
    </location>
</feature>
<feature type="transmembrane region" description="Helical" evidence="2">
    <location>
        <begin position="179"/>
        <end position="199"/>
    </location>
</feature>
<evidence type="ECO:0000256" key="1">
    <source>
        <dbReference type="SAM" id="MobiDB-lite"/>
    </source>
</evidence>
<organism evidence="4 5">
    <name type="scientific">Streptomyces lienomycini</name>
    <dbReference type="NCBI Taxonomy" id="284035"/>
    <lineage>
        <taxon>Bacteria</taxon>
        <taxon>Bacillati</taxon>
        <taxon>Actinomycetota</taxon>
        <taxon>Actinomycetes</taxon>
        <taxon>Kitasatosporales</taxon>
        <taxon>Streptomycetaceae</taxon>
        <taxon>Streptomyces</taxon>
    </lineage>
</organism>
<accession>A0ABV9WVM6</accession>
<dbReference type="EC" id="2.3.-.-" evidence="4"/>
<dbReference type="RefSeq" id="WP_271319885.1">
    <property type="nucleotide sequence ID" value="NZ_BAAATN010000004.1"/>
</dbReference>
<dbReference type="GO" id="GO:0016746">
    <property type="term" value="F:acyltransferase activity"/>
    <property type="evidence" value="ECO:0007669"/>
    <property type="project" value="UniProtKB-KW"/>
</dbReference>
<feature type="transmembrane region" description="Helical" evidence="2">
    <location>
        <begin position="47"/>
        <end position="67"/>
    </location>
</feature>
<evidence type="ECO:0000313" key="4">
    <source>
        <dbReference type="EMBL" id="MFC5016025.1"/>
    </source>
</evidence>
<dbReference type="InterPro" id="IPR050879">
    <property type="entry name" value="Acyltransferase_3"/>
</dbReference>
<proteinExistence type="predicted"/>
<feature type="transmembrane region" description="Helical" evidence="2">
    <location>
        <begin position="353"/>
        <end position="374"/>
    </location>
</feature>
<keyword evidence="2" id="KW-0472">Membrane</keyword>
<evidence type="ECO:0000256" key="2">
    <source>
        <dbReference type="SAM" id="Phobius"/>
    </source>
</evidence>
<dbReference type="Pfam" id="PF01757">
    <property type="entry name" value="Acyl_transf_3"/>
    <property type="match status" value="1"/>
</dbReference>
<feature type="transmembrane region" description="Helical" evidence="2">
    <location>
        <begin position="206"/>
        <end position="224"/>
    </location>
</feature>
<keyword evidence="2" id="KW-1133">Transmembrane helix</keyword>
<feature type="transmembrane region" description="Helical" evidence="2">
    <location>
        <begin position="230"/>
        <end position="251"/>
    </location>
</feature>
<feature type="transmembrane region" description="Helical" evidence="2">
    <location>
        <begin position="320"/>
        <end position="347"/>
    </location>
</feature>
<keyword evidence="4" id="KW-0012">Acyltransferase</keyword>
<feature type="transmembrane region" description="Helical" evidence="2">
    <location>
        <begin position="92"/>
        <end position="116"/>
    </location>
</feature>
<keyword evidence="4" id="KW-0808">Transferase</keyword>
<keyword evidence="2" id="KW-0812">Transmembrane</keyword>
<evidence type="ECO:0000313" key="5">
    <source>
        <dbReference type="Proteomes" id="UP001595855"/>
    </source>
</evidence>
<name>A0ABV9WVM6_9ACTN</name>
<reference evidence="5" key="1">
    <citation type="journal article" date="2019" name="Int. J. Syst. Evol. Microbiol.">
        <title>The Global Catalogue of Microorganisms (GCM) 10K type strain sequencing project: providing services to taxonomists for standard genome sequencing and annotation.</title>
        <authorList>
            <consortium name="The Broad Institute Genomics Platform"/>
            <consortium name="The Broad Institute Genome Sequencing Center for Infectious Disease"/>
            <person name="Wu L."/>
            <person name="Ma J."/>
        </authorList>
    </citation>
    <scope>NUCLEOTIDE SEQUENCE [LARGE SCALE GENOMIC DNA]</scope>
    <source>
        <strain evidence="5">CGMCC 4.1542</strain>
    </source>
</reference>
<feature type="transmembrane region" description="Helical" evidence="2">
    <location>
        <begin position="128"/>
        <end position="149"/>
    </location>
</feature>
<sequence>MTQTDRITVVGEAQGGSGPGSGAEASLPEAARVPVAAGKPVRGSNRLAALDGLRFLAALAVVLYHFVGQKPKTMEVFWGQPYTEVFPDAHGYFAYGQFGVDLFFLISGFVICMSAWGRTPRDFFISRVTRLYPMYWVAIAVSACVLFFVSNPFADRDPRIIFANLTMLQRPLGVANLDAVYWTLWPELCFYLTFSVVVWKGLTYQRVVIFAGLWTVAAVLAPAVDLPLLTLLVNPQSAPYFIAGMAFYLMYRFRPTPLLWGVVAMSWLLALHFLLAPHGGRIKWDIWSPSYSSLVIVTTVFFALIAAIALGWSSRIRWRWLTVAGTLTFPLYLLHDIIGITLLHRYADRVDPWVLVGSITAGLVVLSYVVQRFVERPVAVATRRWLKSADFGWKQPARRR</sequence>
<feature type="transmembrane region" description="Helical" evidence="2">
    <location>
        <begin position="291"/>
        <end position="313"/>
    </location>
</feature>
<dbReference type="PANTHER" id="PTHR23028:SF53">
    <property type="entry name" value="ACYL_TRANSF_3 DOMAIN-CONTAINING PROTEIN"/>
    <property type="match status" value="1"/>
</dbReference>